<keyword evidence="4" id="KW-0472">Membrane</keyword>
<dbReference type="Gene3D" id="1.10.287.110">
    <property type="entry name" value="DnaJ domain"/>
    <property type="match status" value="1"/>
</dbReference>
<dbReference type="PRINTS" id="PR00625">
    <property type="entry name" value="JDOMAIN"/>
</dbReference>
<evidence type="ECO:0000256" key="4">
    <source>
        <dbReference type="SAM" id="Phobius"/>
    </source>
</evidence>
<keyword evidence="4" id="KW-0812">Transmembrane</keyword>
<feature type="coiled-coil region" evidence="2">
    <location>
        <begin position="434"/>
        <end position="465"/>
    </location>
</feature>
<dbReference type="InterPro" id="IPR036869">
    <property type="entry name" value="J_dom_sf"/>
</dbReference>
<dbReference type="Pfam" id="PF00226">
    <property type="entry name" value="DnaJ"/>
    <property type="match status" value="1"/>
</dbReference>
<evidence type="ECO:0000259" key="5">
    <source>
        <dbReference type="PROSITE" id="PS50076"/>
    </source>
</evidence>
<evidence type="ECO:0000256" key="3">
    <source>
        <dbReference type="SAM" id="MobiDB-lite"/>
    </source>
</evidence>
<proteinExistence type="predicted"/>
<evidence type="ECO:0000256" key="1">
    <source>
        <dbReference type="ARBA" id="ARBA00023186"/>
    </source>
</evidence>
<dbReference type="InterPro" id="IPR051938">
    <property type="entry name" value="Apopto_cytoskel_mod"/>
</dbReference>
<gene>
    <name evidence="6" type="ORF">TTHERM_00437670</name>
</gene>
<dbReference type="EMBL" id="GG662663">
    <property type="protein sequence ID" value="EAR97518.2"/>
    <property type="molecule type" value="Genomic_DNA"/>
</dbReference>
<dbReference type="SUPFAM" id="SSF46565">
    <property type="entry name" value="Chaperone J-domain"/>
    <property type="match status" value="1"/>
</dbReference>
<name>I7MES7_TETTS</name>
<feature type="transmembrane region" description="Helical" evidence="4">
    <location>
        <begin position="230"/>
        <end position="247"/>
    </location>
</feature>
<feature type="domain" description="J" evidence="5">
    <location>
        <begin position="57"/>
        <end position="121"/>
    </location>
</feature>
<keyword evidence="2" id="KW-0175">Coiled coil</keyword>
<sequence>MFHIARNFLKFKKYSQLSLLQNEGYLQKLMQIKQGCGYPLLKNSHIHFFYSTAKMKDYYKILDVPENATQDQIKKQFYKLAKLYHPDSGDSKGDDEKFKEISEAYNIVGDEGKRIKYDSDRNLYKQQQEQNKRQYNQYQSSQSNQYTYQQYQSFKDHQKRYHQQYQQQQQQQYEEYEPYNPYTRSKQQSAQDDQKYKTYKDYQGFQTRDFDRGNMVREGFFENMKDAPELWVLTGIMLLLVLRWFFLTTVEQKQKNYTGDEDFEYGQPRGRIVLSEEDIQGLTLVKLEELDATGKYLLPPKAKASVEEYRSIAKSIDYDIKKENQKKKKKASDLGVEDKFADDILEEEDFEAKLEKLHQERKQSILEQVIEKAEWEQAEKEKKEQQVKKAKPQTYRNASSQVMYEKSANPNLYSNFNYADRFQKKKTQEDKQSNEKKDKQLNTLNEQAQQALDTQIQEKAQLNQAQIDTIQQLNPDQFQVFGSKKKSKKQSENDQNIKLVQQESLISTESSQQQELSQNYQQETVNERIEQKQDIQIEQLIHQNESQNVISENLDQTQSVPQP</sequence>
<evidence type="ECO:0000313" key="6">
    <source>
        <dbReference type="EMBL" id="EAR97518.2"/>
    </source>
</evidence>
<evidence type="ECO:0000313" key="7">
    <source>
        <dbReference type="Proteomes" id="UP000009168"/>
    </source>
</evidence>
<accession>I7MES7</accession>
<keyword evidence="7" id="KW-1185">Reference proteome</keyword>
<dbReference type="AlphaFoldDB" id="I7MES7"/>
<keyword evidence="1" id="KW-0143">Chaperone</keyword>
<dbReference type="InterPro" id="IPR001623">
    <property type="entry name" value="DnaJ_domain"/>
</dbReference>
<organism evidence="6 7">
    <name type="scientific">Tetrahymena thermophila (strain SB210)</name>
    <dbReference type="NCBI Taxonomy" id="312017"/>
    <lineage>
        <taxon>Eukaryota</taxon>
        <taxon>Sar</taxon>
        <taxon>Alveolata</taxon>
        <taxon>Ciliophora</taxon>
        <taxon>Intramacronucleata</taxon>
        <taxon>Oligohymenophorea</taxon>
        <taxon>Hymenostomatida</taxon>
        <taxon>Tetrahymenina</taxon>
        <taxon>Tetrahymenidae</taxon>
        <taxon>Tetrahymena</taxon>
    </lineage>
</organism>
<feature type="region of interest" description="Disordered" evidence="3">
    <location>
        <begin position="380"/>
        <end position="402"/>
    </location>
</feature>
<reference evidence="7" key="1">
    <citation type="journal article" date="2006" name="PLoS Biol.">
        <title>Macronuclear genome sequence of the ciliate Tetrahymena thermophila, a model eukaryote.</title>
        <authorList>
            <person name="Eisen J.A."/>
            <person name="Coyne R.S."/>
            <person name="Wu M."/>
            <person name="Wu D."/>
            <person name="Thiagarajan M."/>
            <person name="Wortman J.R."/>
            <person name="Badger J.H."/>
            <person name="Ren Q."/>
            <person name="Amedeo P."/>
            <person name="Jones K.M."/>
            <person name="Tallon L.J."/>
            <person name="Delcher A.L."/>
            <person name="Salzberg S.L."/>
            <person name="Silva J.C."/>
            <person name="Haas B.J."/>
            <person name="Majoros W.H."/>
            <person name="Farzad M."/>
            <person name="Carlton J.M."/>
            <person name="Smith R.K. Jr."/>
            <person name="Garg J."/>
            <person name="Pearlman R.E."/>
            <person name="Karrer K.M."/>
            <person name="Sun L."/>
            <person name="Manning G."/>
            <person name="Elde N.C."/>
            <person name="Turkewitz A.P."/>
            <person name="Asai D.J."/>
            <person name="Wilkes D.E."/>
            <person name="Wang Y."/>
            <person name="Cai H."/>
            <person name="Collins K."/>
            <person name="Stewart B.A."/>
            <person name="Lee S.R."/>
            <person name="Wilamowska K."/>
            <person name="Weinberg Z."/>
            <person name="Ruzzo W.L."/>
            <person name="Wloga D."/>
            <person name="Gaertig J."/>
            <person name="Frankel J."/>
            <person name="Tsao C.-C."/>
            <person name="Gorovsky M.A."/>
            <person name="Keeling P.J."/>
            <person name="Waller R.F."/>
            <person name="Patron N.J."/>
            <person name="Cherry J.M."/>
            <person name="Stover N.A."/>
            <person name="Krieger C.J."/>
            <person name="del Toro C."/>
            <person name="Ryder H.F."/>
            <person name="Williamson S.C."/>
            <person name="Barbeau R.A."/>
            <person name="Hamilton E.P."/>
            <person name="Orias E."/>
        </authorList>
    </citation>
    <scope>NUCLEOTIDE SEQUENCE [LARGE SCALE GENOMIC DNA]</scope>
    <source>
        <strain evidence="7">SB210</strain>
    </source>
</reference>
<evidence type="ECO:0000256" key="2">
    <source>
        <dbReference type="SAM" id="Coils"/>
    </source>
</evidence>
<dbReference type="Proteomes" id="UP000009168">
    <property type="component" value="Unassembled WGS sequence"/>
</dbReference>
<dbReference type="GeneID" id="7843621"/>
<dbReference type="STRING" id="312017.I7MES7"/>
<dbReference type="eggNOG" id="KOG0714">
    <property type="taxonomic scope" value="Eukaryota"/>
</dbReference>
<dbReference type="PROSITE" id="PS50076">
    <property type="entry name" value="DNAJ_2"/>
    <property type="match status" value="1"/>
</dbReference>
<dbReference type="PANTHER" id="PTHR44145:SF3">
    <property type="entry name" value="DNAJ HOMOLOG SUBFAMILY A MEMBER 3, MITOCHONDRIAL"/>
    <property type="match status" value="1"/>
</dbReference>
<dbReference type="InParanoid" id="I7MES7"/>
<dbReference type="PANTHER" id="PTHR44145">
    <property type="entry name" value="DNAJ HOMOLOG SUBFAMILY A MEMBER 3, MITOCHONDRIAL"/>
    <property type="match status" value="1"/>
</dbReference>
<dbReference type="CDD" id="cd06257">
    <property type="entry name" value="DnaJ"/>
    <property type="match status" value="1"/>
</dbReference>
<dbReference type="OrthoDB" id="307117at2759"/>
<dbReference type="KEGG" id="tet:TTHERM_00437670"/>
<keyword evidence="4" id="KW-1133">Transmembrane helix</keyword>
<dbReference type="SMART" id="SM00271">
    <property type="entry name" value="DnaJ"/>
    <property type="match status" value="1"/>
</dbReference>
<protein>
    <submittedName>
        <fullName evidence="6">DnaJ domain protein</fullName>
    </submittedName>
</protein>
<dbReference type="RefSeq" id="XP_001017763.2">
    <property type="nucleotide sequence ID" value="XM_001017763.2"/>
</dbReference>